<keyword evidence="6" id="KW-1185">Reference proteome</keyword>
<evidence type="ECO:0000259" key="4">
    <source>
        <dbReference type="PROSITE" id="PS51186"/>
    </source>
</evidence>
<accession>A0A200QQ59</accession>
<dbReference type="Pfam" id="PF00583">
    <property type="entry name" value="Acetyltransf_1"/>
    <property type="match status" value="1"/>
</dbReference>
<protein>
    <submittedName>
        <fullName evidence="5">GNAT domain</fullName>
    </submittedName>
</protein>
<comment type="caution">
    <text evidence="5">The sequence shown here is derived from an EMBL/GenBank/DDBJ whole genome shotgun (WGS) entry which is preliminary data.</text>
</comment>
<evidence type="ECO:0000256" key="3">
    <source>
        <dbReference type="SAM" id="MobiDB-lite"/>
    </source>
</evidence>
<dbReference type="STRING" id="56857.A0A200QQ59"/>
<evidence type="ECO:0000256" key="1">
    <source>
        <dbReference type="ARBA" id="ARBA00022679"/>
    </source>
</evidence>
<dbReference type="GO" id="GO:0031416">
    <property type="term" value="C:NatB complex"/>
    <property type="evidence" value="ECO:0007669"/>
    <property type="project" value="TreeGrafter"/>
</dbReference>
<proteinExistence type="predicted"/>
<dbReference type="InterPro" id="IPR016181">
    <property type="entry name" value="Acyl_CoA_acyltransferase"/>
</dbReference>
<dbReference type="SUPFAM" id="SSF55729">
    <property type="entry name" value="Acyl-CoA N-acyltransferases (Nat)"/>
    <property type="match status" value="1"/>
</dbReference>
<dbReference type="PANTHER" id="PTHR45910:SF1">
    <property type="entry name" value="N-ALPHA-ACETYLTRANSFERASE 20"/>
    <property type="match status" value="1"/>
</dbReference>
<sequence length="235" mass="26428">MTTIRRFCCNDILRISSLLIDFQNDTKNLWRYMAHLAVWTNCFHVAAAPGNRIMGYIIGHVRGKDIQKNGHINSVILGAEYRRTDVIKKLMCRFEDVNDKIEKAYSMSAWTRPSSTHVTQAYQRLGYVIYKQVQSQPGKEYRIELRKPLPALLALTEYVASIQKSAANMEGVPYQDMTSWPSAEDDGIYWTSDDDETSVPSSGGEPSVPSHQDVTNVLAEGGDMTKLPSAGDFVN</sequence>
<feature type="region of interest" description="Disordered" evidence="3">
    <location>
        <begin position="185"/>
        <end position="214"/>
    </location>
</feature>
<reference evidence="5 6" key="1">
    <citation type="journal article" date="2017" name="Mol. Plant">
        <title>The Genome of Medicinal Plant Macleaya cordata Provides New Insights into Benzylisoquinoline Alkaloids Metabolism.</title>
        <authorList>
            <person name="Liu X."/>
            <person name="Liu Y."/>
            <person name="Huang P."/>
            <person name="Ma Y."/>
            <person name="Qing Z."/>
            <person name="Tang Q."/>
            <person name="Cao H."/>
            <person name="Cheng P."/>
            <person name="Zheng Y."/>
            <person name="Yuan Z."/>
            <person name="Zhou Y."/>
            <person name="Liu J."/>
            <person name="Tang Z."/>
            <person name="Zhuo Y."/>
            <person name="Zhang Y."/>
            <person name="Yu L."/>
            <person name="Huang J."/>
            <person name="Yang P."/>
            <person name="Peng Q."/>
            <person name="Zhang J."/>
            <person name="Jiang W."/>
            <person name="Zhang Z."/>
            <person name="Lin K."/>
            <person name="Ro D.K."/>
            <person name="Chen X."/>
            <person name="Xiong X."/>
            <person name="Shang Y."/>
            <person name="Huang S."/>
            <person name="Zeng J."/>
        </authorList>
    </citation>
    <scope>NUCLEOTIDE SEQUENCE [LARGE SCALE GENOMIC DNA]</scope>
    <source>
        <strain evidence="6">cv. BLH2017</strain>
        <tissue evidence="5">Root</tissue>
    </source>
</reference>
<feature type="compositionally biased region" description="Acidic residues" evidence="3">
    <location>
        <begin position="185"/>
        <end position="197"/>
    </location>
</feature>
<dbReference type="Gene3D" id="3.40.630.30">
    <property type="match status" value="1"/>
</dbReference>
<evidence type="ECO:0000313" key="5">
    <source>
        <dbReference type="EMBL" id="OVA12587.1"/>
    </source>
</evidence>
<evidence type="ECO:0000256" key="2">
    <source>
        <dbReference type="ARBA" id="ARBA00023315"/>
    </source>
</evidence>
<dbReference type="EMBL" id="MVGT01001374">
    <property type="protein sequence ID" value="OVA12587.1"/>
    <property type="molecule type" value="Genomic_DNA"/>
</dbReference>
<dbReference type="PANTHER" id="PTHR45910">
    <property type="entry name" value="N-ALPHA-ACETYLTRANSFERASE 20"/>
    <property type="match status" value="1"/>
</dbReference>
<dbReference type="InParanoid" id="A0A200QQ59"/>
<keyword evidence="1" id="KW-0808">Transferase</keyword>
<feature type="compositionally biased region" description="Low complexity" evidence="3">
    <location>
        <begin position="198"/>
        <end position="210"/>
    </location>
</feature>
<dbReference type="OrthoDB" id="10264728at2759"/>
<dbReference type="Proteomes" id="UP000195402">
    <property type="component" value="Unassembled WGS sequence"/>
</dbReference>
<dbReference type="InterPro" id="IPR000182">
    <property type="entry name" value="GNAT_dom"/>
</dbReference>
<keyword evidence="2" id="KW-0012">Acyltransferase</keyword>
<dbReference type="PROSITE" id="PS51186">
    <property type="entry name" value="GNAT"/>
    <property type="match status" value="1"/>
</dbReference>
<name>A0A200QQ59_MACCD</name>
<gene>
    <name evidence="5" type="ORF">BVC80_9013g43</name>
</gene>
<feature type="domain" description="N-acetyltransferase" evidence="4">
    <location>
        <begin position="2"/>
        <end position="150"/>
    </location>
</feature>
<dbReference type="GO" id="GO:0004596">
    <property type="term" value="F:protein-N-terminal amino-acid acetyltransferase activity"/>
    <property type="evidence" value="ECO:0007669"/>
    <property type="project" value="TreeGrafter"/>
</dbReference>
<dbReference type="AlphaFoldDB" id="A0A200QQ59"/>
<dbReference type="InterPro" id="IPR051646">
    <property type="entry name" value="NatB_acetyltransferase_subunit"/>
</dbReference>
<organism evidence="5 6">
    <name type="scientific">Macleaya cordata</name>
    <name type="common">Five-seeded plume-poppy</name>
    <name type="synonym">Bocconia cordata</name>
    <dbReference type="NCBI Taxonomy" id="56857"/>
    <lineage>
        <taxon>Eukaryota</taxon>
        <taxon>Viridiplantae</taxon>
        <taxon>Streptophyta</taxon>
        <taxon>Embryophyta</taxon>
        <taxon>Tracheophyta</taxon>
        <taxon>Spermatophyta</taxon>
        <taxon>Magnoliopsida</taxon>
        <taxon>Ranunculales</taxon>
        <taxon>Papaveraceae</taxon>
        <taxon>Papaveroideae</taxon>
        <taxon>Macleaya</taxon>
    </lineage>
</organism>
<evidence type="ECO:0000313" key="6">
    <source>
        <dbReference type="Proteomes" id="UP000195402"/>
    </source>
</evidence>